<organism evidence="1 2">
    <name type="scientific">Streptomyces chisholmiae</name>
    <dbReference type="NCBI Taxonomy" id="3075540"/>
    <lineage>
        <taxon>Bacteria</taxon>
        <taxon>Bacillati</taxon>
        <taxon>Actinomycetota</taxon>
        <taxon>Actinomycetes</taxon>
        <taxon>Kitasatosporales</taxon>
        <taxon>Streptomycetaceae</taxon>
        <taxon>Streptomyces</taxon>
    </lineage>
</organism>
<protein>
    <submittedName>
        <fullName evidence="1">Uncharacterized protein</fullName>
    </submittedName>
</protein>
<reference evidence="2" key="1">
    <citation type="submission" date="2023-07" db="EMBL/GenBank/DDBJ databases">
        <title>30 novel species of actinomycetes from the DSMZ collection.</title>
        <authorList>
            <person name="Nouioui I."/>
        </authorList>
    </citation>
    <scope>NUCLEOTIDE SEQUENCE [LARGE SCALE GENOMIC DNA]</scope>
    <source>
        <strain evidence="2">DSM 44915</strain>
    </source>
</reference>
<proteinExistence type="predicted"/>
<comment type="caution">
    <text evidence="1">The sequence shown here is derived from an EMBL/GenBank/DDBJ whole genome shotgun (WGS) entry which is preliminary data.</text>
</comment>
<accession>A0ABU2K046</accession>
<evidence type="ECO:0000313" key="2">
    <source>
        <dbReference type="Proteomes" id="UP001183410"/>
    </source>
</evidence>
<evidence type="ECO:0000313" key="1">
    <source>
        <dbReference type="EMBL" id="MDT0270572.1"/>
    </source>
</evidence>
<dbReference type="RefSeq" id="WP_311670637.1">
    <property type="nucleotide sequence ID" value="NZ_JAVREO010000029.1"/>
</dbReference>
<dbReference type="EMBL" id="JAVREO010000029">
    <property type="protein sequence ID" value="MDT0270572.1"/>
    <property type="molecule type" value="Genomic_DNA"/>
</dbReference>
<dbReference type="Proteomes" id="UP001183410">
    <property type="component" value="Unassembled WGS sequence"/>
</dbReference>
<name>A0ABU2K046_9ACTN</name>
<gene>
    <name evidence="1" type="ORF">RM844_30295</name>
</gene>
<sequence>MAALAEPASVLRIVIIQPGRPEGSLPPGVMVGHGAELVAVAWLVQQHAA</sequence>
<keyword evidence="2" id="KW-1185">Reference proteome</keyword>